<evidence type="ECO:0000259" key="2">
    <source>
        <dbReference type="Pfam" id="PF08770"/>
    </source>
</evidence>
<proteinExistence type="predicted"/>
<name>A0A1H3G5E9_9PSED</name>
<protein>
    <submittedName>
        <fullName evidence="4">Predicted secreted protein</fullName>
    </submittedName>
</protein>
<keyword evidence="5" id="KW-1185">Reference proteome</keyword>
<dbReference type="InterPro" id="IPR014880">
    <property type="entry name" value="SoxZ_dom"/>
</dbReference>
<dbReference type="SUPFAM" id="SSF81296">
    <property type="entry name" value="E set domains"/>
    <property type="match status" value="1"/>
</dbReference>
<dbReference type="InterPro" id="IPR038162">
    <property type="entry name" value="SoxY_sf"/>
</dbReference>
<reference evidence="5" key="1">
    <citation type="submission" date="2016-10" db="EMBL/GenBank/DDBJ databases">
        <authorList>
            <person name="Varghese N."/>
            <person name="Submissions S."/>
        </authorList>
    </citation>
    <scope>NUCLEOTIDE SEQUENCE [LARGE SCALE GENOMIC DNA]</scope>
    <source>
        <strain evidence="5">NRRL B-59562</strain>
    </source>
</reference>
<dbReference type="InterPro" id="IPR013783">
    <property type="entry name" value="Ig-like_fold"/>
</dbReference>
<gene>
    <name evidence="4" type="ORF">SAMN05216287_4248</name>
</gene>
<dbReference type="EMBL" id="FNNU01000009">
    <property type="protein sequence ID" value="SDX98553.1"/>
    <property type="molecule type" value="Genomic_DNA"/>
</dbReference>
<accession>A0A1H3G5E9</accession>
<feature type="chain" id="PRO_5017434458" evidence="1">
    <location>
        <begin position="18"/>
        <end position="239"/>
    </location>
</feature>
<feature type="signal peptide" evidence="1">
    <location>
        <begin position="1"/>
        <end position="17"/>
    </location>
</feature>
<dbReference type="STRING" id="1007099.SAMN05216287_4248"/>
<dbReference type="Pfam" id="PF13501">
    <property type="entry name" value="SoxY"/>
    <property type="match status" value="1"/>
</dbReference>
<evidence type="ECO:0000259" key="3">
    <source>
        <dbReference type="Pfam" id="PF13501"/>
    </source>
</evidence>
<dbReference type="Gene3D" id="2.60.40.2470">
    <property type="entry name" value="SoxY domain"/>
    <property type="match status" value="1"/>
</dbReference>
<evidence type="ECO:0000313" key="5">
    <source>
        <dbReference type="Proteomes" id="UP000243778"/>
    </source>
</evidence>
<feature type="domain" description="Sulphur oxidation protein SoxZ" evidence="2">
    <location>
        <begin position="150"/>
        <end position="231"/>
    </location>
</feature>
<dbReference type="InterPro" id="IPR032711">
    <property type="entry name" value="SoxY"/>
</dbReference>
<dbReference type="RefSeq" id="WP_175534412.1">
    <property type="nucleotide sequence ID" value="NZ_FNNU01000009.1"/>
</dbReference>
<evidence type="ECO:0000313" key="4">
    <source>
        <dbReference type="EMBL" id="SDX98553.1"/>
    </source>
</evidence>
<organism evidence="4 5">
    <name type="scientific">Pseudomonas kuykendallii</name>
    <dbReference type="NCBI Taxonomy" id="1007099"/>
    <lineage>
        <taxon>Bacteria</taxon>
        <taxon>Pseudomonadati</taxon>
        <taxon>Pseudomonadota</taxon>
        <taxon>Gammaproteobacteria</taxon>
        <taxon>Pseudomonadales</taxon>
        <taxon>Pseudomonadaceae</taxon>
        <taxon>Pseudomonas</taxon>
    </lineage>
</organism>
<evidence type="ECO:0000256" key="1">
    <source>
        <dbReference type="SAM" id="SignalP"/>
    </source>
</evidence>
<dbReference type="Proteomes" id="UP000243778">
    <property type="component" value="Unassembled WGS sequence"/>
</dbReference>
<dbReference type="InterPro" id="IPR014756">
    <property type="entry name" value="Ig_E-set"/>
</dbReference>
<feature type="domain" description="Ig-like SoxY" evidence="3">
    <location>
        <begin position="26"/>
        <end position="130"/>
    </location>
</feature>
<keyword evidence="1" id="KW-0732">Signal</keyword>
<dbReference type="AlphaFoldDB" id="A0A1H3G5E9"/>
<sequence length="239" mass="26792">MKAWLALLVCLALPVQANEAESQLAAFLGDRPLRSEGLEVTVAPGVEDGAFVPVDLQLRGARAPLELLILRSGEDDPRIVRVRLMRWQEPLRLSTRVRLPASQALIVAARDGDGRRWLWRREVSVYASSCAQAPNGDPLAGLGEFRVWGERGDELELRALLRHPMETGRRPGPDGQMLARRLLREFRLTDDAGELLVLQPFEGLAANPLVRIVLPARDGALRLRWEEADGTFYRDVWPR</sequence>
<dbReference type="Pfam" id="PF08770">
    <property type="entry name" value="SoxZ"/>
    <property type="match status" value="1"/>
</dbReference>
<dbReference type="Gene3D" id="2.60.40.10">
    <property type="entry name" value="Immunoglobulins"/>
    <property type="match status" value="1"/>
</dbReference>